<dbReference type="EMBL" id="JARBJD010000010">
    <property type="protein sequence ID" value="KAK2962615.1"/>
    <property type="molecule type" value="Genomic_DNA"/>
</dbReference>
<proteinExistence type="predicted"/>
<accession>A0ABQ9YG28</accession>
<comment type="caution">
    <text evidence="1">The sequence shown here is derived from an EMBL/GenBank/DDBJ whole genome shotgun (WGS) entry which is preliminary data.</text>
</comment>
<evidence type="ECO:0000313" key="2">
    <source>
        <dbReference type="Proteomes" id="UP001281761"/>
    </source>
</evidence>
<organism evidence="1 2">
    <name type="scientific">Blattamonas nauphoetae</name>
    <dbReference type="NCBI Taxonomy" id="2049346"/>
    <lineage>
        <taxon>Eukaryota</taxon>
        <taxon>Metamonada</taxon>
        <taxon>Preaxostyla</taxon>
        <taxon>Oxymonadida</taxon>
        <taxon>Blattamonas</taxon>
    </lineage>
</organism>
<dbReference type="Proteomes" id="UP001281761">
    <property type="component" value="Unassembled WGS sequence"/>
</dbReference>
<evidence type="ECO:0000313" key="1">
    <source>
        <dbReference type="EMBL" id="KAK2962615.1"/>
    </source>
</evidence>
<gene>
    <name evidence="1" type="ORF">BLNAU_2448</name>
</gene>
<name>A0ABQ9YG28_9EUKA</name>
<protein>
    <submittedName>
        <fullName evidence="1">Uncharacterized protein</fullName>
    </submittedName>
</protein>
<sequence>MQTSLENLTNNLSLLANQCTAAEDFLKRKLQLVEGQWKILDVPYHVSTTQSSAFLNEQRKQIGDWINDEKEKYIKHKQTVLDKIALIDTLRPGDESREFYDACESIEMTIENTDTLINKTFKNFNDLLLPSQNTQLIQTDPTKPFKGMPHVNIEAPRLNTQTMGHPRTADQLSPLSFRQGIPMMLPTSFPPQSNLCSFITPPLVQFSLVIEKFLELPPSTHSFTSPLMSCVPFPFKWQLTIYPTGIRGEIQQDVTLEVVMDEGFSQNKLKQAKTIFPYVEPHEAVSKTSDSALAFAQKAEAYCHPHHFGVVVEMIRQRGDSQNGTLLKSSIASTWATFRPGVPVRMDQKFNKTTVRDSFLWDDGSAHFIFGVRFPCYKRMAEAYHLSALEEQQFGYDEM</sequence>
<keyword evidence="2" id="KW-1185">Reference proteome</keyword>
<reference evidence="1 2" key="1">
    <citation type="journal article" date="2022" name="bioRxiv">
        <title>Genomics of Preaxostyla Flagellates Illuminates Evolutionary Transitions and the Path Towards Mitochondrial Loss.</title>
        <authorList>
            <person name="Novak L.V.F."/>
            <person name="Treitli S.C."/>
            <person name="Pyrih J."/>
            <person name="Halakuc P."/>
            <person name="Pipaliya S.V."/>
            <person name="Vacek V."/>
            <person name="Brzon O."/>
            <person name="Soukal P."/>
            <person name="Eme L."/>
            <person name="Dacks J.B."/>
            <person name="Karnkowska A."/>
            <person name="Elias M."/>
            <person name="Hampl V."/>
        </authorList>
    </citation>
    <scope>NUCLEOTIDE SEQUENCE [LARGE SCALE GENOMIC DNA]</scope>
    <source>
        <strain evidence="1">NAU3</strain>
        <tissue evidence="1">Gut</tissue>
    </source>
</reference>